<evidence type="ECO:0000256" key="2">
    <source>
        <dbReference type="SAM" id="Phobius"/>
    </source>
</evidence>
<name>A0ABQ8EC54_BRANA</name>
<evidence type="ECO:0000313" key="3">
    <source>
        <dbReference type="EMBL" id="KAH0939256.1"/>
    </source>
</evidence>
<comment type="caution">
    <text evidence="3">The sequence shown here is derived from an EMBL/GenBank/DDBJ whole genome shotgun (WGS) entry which is preliminary data.</text>
</comment>
<feature type="compositionally biased region" description="Polar residues" evidence="1">
    <location>
        <begin position="117"/>
        <end position="133"/>
    </location>
</feature>
<reference evidence="3 4" key="1">
    <citation type="submission" date="2021-05" db="EMBL/GenBank/DDBJ databases">
        <title>Genome Assembly of Synthetic Allotetraploid Brassica napus Reveals Homoeologous Exchanges between Subgenomes.</title>
        <authorList>
            <person name="Davis J.T."/>
        </authorList>
    </citation>
    <scope>NUCLEOTIDE SEQUENCE [LARGE SCALE GENOMIC DNA]</scope>
    <source>
        <strain evidence="4">cv. Da-Ae</strain>
        <tissue evidence="3">Seedling</tissue>
    </source>
</reference>
<accession>A0ABQ8EC54</accession>
<feature type="transmembrane region" description="Helical" evidence="2">
    <location>
        <begin position="308"/>
        <end position="328"/>
    </location>
</feature>
<evidence type="ECO:0000256" key="1">
    <source>
        <dbReference type="SAM" id="MobiDB-lite"/>
    </source>
</evidence>
<keyword evidence="2" id="KW-0472">Membrane</keyword>
<keyword evidence="2" id="KW-1133">Transmembrane helix</keyword>
<sequence length="334" mass="38240">MSRKTYRKYYPILYNKGELSLSSFLHVTMEIGAFADTLLHVSTHKRIRVYPIFFSRRELTNETTVMITLPSKDIIILISMILLELHIVSSEDSNPKDFIFSHFECKDDDFHEERQQNRATPSNEGGSSTTPSRCHNRRKNDMTLTTNTEEQSPATSVFSVVPLESHNNNNPSFISSPNLTNKSIFQSEKPQTLFRRFASARSSSSSASVADASREEQWRLAVAELSHKLIQATKKKEDAVTEASRWKTSMTELEKKLNKLEIYCHNLKSGLDEYSSNNKKQSVPVRFNDGIIQPFLVLVSKSRSDMSLIYADYGILKLLLLLFHMLVWSPRIGY</sequence>
<keyword evidence="4" id="KW-1185">Reference proteome</keyword>
<feature type="region of interest" description="Disordered" evidence="1">
    <location>
        <begin position="110"/>
        <end position="138"/>
    </location>
</feature>
<gene>
    <name evidence="3" type="ORF">HID58_006717</name>
</gene>
<protein>
    <submittedName>
        <fullName evidence="3">Uncharacterized protein</fullName>
    </submittedName>
</protein>
<evidence type="ECO:0000313" key="4">
    <source>
        <dbReference type="Proteomes" id="UP000824890"/>
    </source>
</evidence>
<organism evidence="3 4">
    <name type="scientific">Brassica napus</name>
    <name type="common">Rape</name>
    <dbReference type="NCBI Taxonomy" id="3708"/>
    <lineage>
        <taxon>Eukaryota</taxon>
        <taxon>Viridiplantae</taxon>
        <taxon>Streptophyta</taxon>
        <taxon>Embryophyta</taxon>
        <taxon>Tracheophyta</taxon>
        <taxon>Spermatophyta</taxon>
        <taxon>Magnoliopsida</taxon>
        <taxon>eudicotyledons</taxon>
        <taxon>Gunneridae</taxon>
        <taxon>Pentapetalae</taxon>
        <taxon>rosids</taxon>
        <taxon>malvids</taxon>
        <taxon>Brassicales</taxon>
        <taxon>Brassicaceae</taxon>
        <taxon>Brassiceae</taxon>
        <taxon>Brassica</taxon>
    </lineage>
</organism>
<keyword evidence="2" id="KW-0812">Transmembrane</keyword>
<dbReference type="Proteomes" id="UP000824890">
    <property type="component" value="Unassembled WGS sequence"/>
</dbReference>
<dbReference type="InterPro" id="IPR042316">
    <property type="entry name" value="IRKI-like"/>
</dbReference>
<dbReference type="EMBL" id="JAGKQM010000002">
    <property type="protein sequence ID" value="KAH0939256.1"/>
    <property type="molecule type" value="Genomic_DNA"/>
</dbReference>
<dbReference type="PANTHER" id="PTHR31029">
    <property type="entry name" value="CYCLIN-DEPENDENT KINASE-LIKE PROTEIN"/>
    <property type="match status" value="1"/>
</dbReference>
<proteinExistence type="predicted"/>
<dbReference type="PANTHER" id="PTHR31029:SF4">
    <property type="entry name" value="CYCLIN-DEPENDENT KINASE-LIKE PROTEIN"/>
    <property type="match status" value="1"/>
</dbReference>